<evidence type="ECO:0000256" key="1">
    <source>
        <dbReference type="SAM" id="Phobius"/>
    </source>
</evidence>
<evidence type="ECO:0000313" key="2">
    <source>
        <dbReference type="EMBL" id="EMY27101.1"/>
    </source>
</evidence>
<name>N1UTY0_LEPIR</name>
<gene>
    <name evidence="2" type="ORF">LEP1GSC115_4892</name>
</gene>
<proteinExistence type="predicted"/>
<feature type="non-terminal residue" evidence="2">
    <location>
        <position position="159"/>
    </location>
</feature>
<protein>
    <submittedName>
        <fullName evidence="2">Uncharacterized protein</fullName>
    </submittedName>
</protein>
<sequence length="159" mass="18335">MKSTSSTSKRMFLIAGALLIVLAIGIFSFFVFKKKEPLDLTKKENWVKVFPEAYPQADDITPLPEPFEPYRKDGYYILIDPYPLAQLLQLNSGKLQSFACLSLDVTHGEAVVKFLFDRNFYTVDVKRRHGDRYSFVDGGRTLDFKIEPENEYEGLITYM</sequence>
<keyword evidence="1" id="KW-0812">Transmembrane</keyword>
<comment type="caution">
    <text evidence="2">The sequence shown here is derived from an EMBL/GenBank/DDBJ whole genome shotgun (WGS) entry which is preliminary data.</text>
</comment>
<dbReference type="AlphaFoldDB" id="N1UTY0"/>
<keyword evidence="1" id="KW-1133">Transmembrane helix</keyword>
<accession>N1UTY0</accession>
<organism evidence="2 3">
    <name type="scientific">Leptospira interrogans serovar Australis str. 200703203</name>
    <dbReference type="NCBI Taxonomy" id="1085541"/>
    <lineage>
        <taxon>Bacteria</taxon>
        <taxon>Pseudomonadati</taxon>
        <taxon>Spirochaetota</taxon>
        <taxon>Spirochaetia</taxon>
        <taxon>Leptospirales</taxon>
        <taxon>Leptospiraceae</taxon>
        <taxon>Leptospira</taxon>
    </lineage>
</organism>
<feature type="transmembrane region" description="Helical" evidence="1">
    <location>
        <begin position="12"/>
        <end position="32"/>
    </location>
</feature>
<keyword evidence="1" id="KW-0472">Membrane</keyword>
<dbReference type="EMBL" id="AHNY02000059">
    <property type="protein sequence ID" value="EMY27101.1"/>
    <property type="molecule type" value="Genomic_DNA"/>
</dbReference>
<reference evidence="2 3" key="1">
    <citation type="submission" date="2013-02" db="EMBL/GenBank/DDBJ databases">
        <authorList>
            <person name="Harkins D.M."/>
            <person name="Durkin A.S."/>
            <person name="Brinkac L.M."/>
            <person name="Haft D.H."/>
            <person name="Selengut J.D."/>
            <person name="Sanka R."/>
            <person name="DePew J."/>
            <person name="Purushe J."/>
            <person name="Picardeau M."/>
            <person name="Werts C."/>
            <person name="Goarant C."/>
            <person name="Vinetz J.M."/>
            <person name="Sutton G.G."/>
            <person name="Nierman W.C."/>
            <person name="Fouts D.E."/>
        </authorList>
    </citation>
    <scope>NUCLEOTIDE SEQUENCE [LARGE SCALE GENOMIC DNA]</scope>
    <source>
        <strain evidence="2 3">200703203</strain>
    </source>
</reference>
<evidence type="ECO:0000313" key="3">
    <source>
        <dbReference type="Proteomes" id="UP000012220"/>
    </source>
</evidence>
<dbReference type="Proteomes" id="UP000012220">
    <property type="component" value="Unassembled WGS sequence"/>
</dbReference>